<evidence type="ECO:0000256" key="2">
    <source>
        <dbReference type="ARBA" id="ARBA00022475"/>
    </source>
</evidence>
<evidence type="ECO:0000256" key="6">
    <source>
        <dbReference type="SAM" id="Phobius"/>
    </source>
</evidence>
<evidence type="ECO:0000259" key="7">
    <source>
        <dbReference type="Pfam" id="PF09851"/>
    </source>
</evidence>
<sequence length="146" mass="16405">MSILLAQSEYPLLDVFWTVLVLFGCIVWFWLMFQILTDVFRRTDISGWFKSLWAILVLVLPIIGSLIYLAAQGRHMGERHRDDVTAARTAYERDVRRIAGSNGSTGTATGQIAEAKQLLDQGVITEDEFESLKATALGRSFGEHAR</sequence>
<name>A0A511D8Q1_9PSEU</name>
<evidence type="ECO:0000313" key="10">
    <source>
        <dbReference type="Proteomes" id="UP000321685"/>
    </source>
</evidence>
<feature type="transmembrane region" description="Helical" evidence="6">
    <location>
        <begin position="12"/>
        <end position="31"/>
    </location>
</feature>
<dbReference type="Proteomes" id="UP000321685">
    <property type="component" value="Unassembled WGS sequence"/>
</dbReference>
<keyword evidence="4 6" id="KW-1133">Transmembrane helix</keyword>
<dbReference type="InterPro" id="IPR027379">
    <property type="entry name" value="CLS_N"/>
</dbReference>
<evidence type="ECO:0000256" key="4">
    <source>
        <dbReference type="ARBA" id="ARBA00022989"/>
    </source>
</evidence>
<comment type="caution">
    <text evidence="9">The sequence shown here is derived from an EMBL/GenBank/DDBJ whole genome shotgun (WGS) entry which is preliminary data.</text>
</comment>
<dbReference type="RefSeq" id="WP_246114875.1">
    <property type="nucleotide sequence ID" value="NZ_BJVJ01000001.1"/>
</dbReference>
<dbReference type="Pfam" id="PF09851">
    <property type="entry name" value="SHOCT"/>
    <property type="match status" value="1"/>
</dbReference>
<dbReference type="AlphaFoldDB" id="A0A511D8Q1"/>
<evidence type="ECO:0000256" key="5">
    <source>
        <dbReference type="ARBA" id="ARBA00023136"/>
    </source>
</evidence>
<evidence type="ECO:0000313" key="9">
    <source>
        <dbReference type="EMBL" id="GEL21175.1"/>
    </source>
</evidence>
<reference evidence="9 10" key="1">
    <citation type="submission" date="2019-07" db="EMBL/GenBank/DDBJ databases">
        <title>Whole genome shotgun sequence of Pseudonocardia sulfidoxydans NBRC 16205.</title>
        <authorList>
            <person name="Hosoyama A."/>
            <person name="Uohara A."/>
            <person name="Ohji S."/>
            <person name="Ichikawa N."/>
        </authorList>
    </citation>
    <scope>NUCLEOTIDE SEQUENCE [LARGE SCALE GENOMIC DNA]</scope>
    <source>
        <strain evidence="9 10">NBRC 16205</strain>
    </source>
</reference>
<feature type="domain" description="SHOCT" evidence="7">
    <location>
        <begin position="111"/>
        <end position="136"/>
    </location>
</feature>
<keyword evidence="10" id="KW-1185">Reference proteome</keyword>
<proteinExistence type="predicted"/>
<feature type="transmembrane region" description="Helical" evidence="6">
    <location>
        <begin position="51"/>
        <end position="71"/>
    </location>
</feature>
<evidence type="ECO:0000256" key="1">
    <source>
        <dbReference type="ARBA" id="ARBA00004651"/>
    </source>
</evidence>
<dbReference type="Pfam" id="PF13396">
    <property type="entry name" value="PLDc_N"/>
    <property type="match status" value="1"/>
</dbReference>
<dbReference type="GO" id="GO:0005886">
    <property type="term" value="C:plasma membrane"/>
    <property type="evidence" value="ECO:0007669"/>
    <property type="project" value="UniProtKB-SubCell"/>
</dbReference>
<keyword evidence="3 6" id="KW-0812">Transmembrane</keyword>
<evidence type="ECO:0000256" key="3">
    <source>
        <dbReference type="ARBA" id="ARBA00022692"/>
    </source>
</evidence>
<comment type="subcellular location">
    <subcellularLocation>
        <location evidence="1">Cell membrane</location>
        <topology evidence="1">Multi-pass membrane protein</topology>
    </subcellularLocation>
</comment>
<dbReference type="EMBL" id="BJVJ01000001">
    <property type="protein sequence ID" value="GEL21175.1"/>
    <property type="molecule type" value="Genomic_DNA"/>
</dbReference>
<keyword evidence="5 6" id="KW-0472">Membrane</keyword>
<organism evidence="9 10">
    <name type="scientific">Pseudonocardia sulfidoxydans NBRC 16205</name>
    <dbReference type="NCBI Taxonomy" id="1223511"/>
    <lineage>
        <taxon>Bacteria</taxon>
        <taxon>Bacillati</taxon>
        <taxon>Actinomycetota</taxon>
        <taxon>Actinomycetes</taxon>
        <taxon>Pseudonocardiales</taxon>
        <taxon>Pseudonocardiaceae</taxon>
        <taxon>Pseudonocardia</taxon>
    </lineage>
</organism>
<accession>A0A511D8Q1</accession>
<protein>
    <submittedName>
        <fullName evidence="9">Membrane protein</fullName>
    </submittedName>
</protein>
<dbReference type="InterPro" id="IPR018649">
    <property type="entry name" value="SHOCT"/>
</dbReference>
<gene>
    <name evidence="9" type="ORF">PSU4_01290</name>
</gene>
<evidence type="ECO:0000259" key="8">
    <source>
        <dbReference type="Pfam" id="PF13396"/>
    </source>
</evidence>
<keyword evidence="2" id="KW-1003">Cell membrane</keyword>
<feature type="domain" description="Cardiolipin synthase N-terminal" evidence="8">
    <location>
        <begin position="26"/>
        <end position="71"/>
    </location>
</feature>